<dbReference type="GO" id="GO:0051033">
    <property type="term" value="F:RNA transmembrane transporter activity"/>
    <property type="evidence" value="ECO:0007669"/>
    <property type="project" value="TreeGrafter"/>
</dbReference>
<keyword evidence="11" id="KW-1185">Reference proteome</keyword>
<feature type="transmembrane region" description="Helical" evidence="8">
    <location>
        <begin position="560"/>
        <end position="581"/>
    </location>
</feature>
<proteinExistence type="inferred from homology"/>
<evidence type="ECO:0000256" key="1">
    <source>
        <dbReference type="ARBA" id="ARBA00004141"/>
    </source>
</evidence>
<feature type="transmembrane region" description="Helical" evidence="8">
    <location>
        <begin position="478"/>
        <end position="499"/>
    </location>
</feature>
<evidence type="ECO:0000313" key="10">
    <source>
        <dbReference type="EMBL" id="CAG9856719.1"/>
    </source>
</evidence>
<evidence type="ECO:0000256" key="7">
    <source>
        <dbReference type="ARBA" id="ARBA00023180"/>
    </source>
</evidence>
<feature type="transmembrane region" description="Helical" evidence="8">
    <location>
        <begin position="386"/>
        <end position="406"/>
    </location>
</feature>
<feature type="transmembrane region" description="Helical" evidence="8">
    <location>
        <begin position="536"/>
        <end position="554"/>
    </location>
</feature>
<feature type="transmembrane region" description="Helical" evidence="8">
    <location>
        <begin position="642"/>
        <end position="664"/>
    </location>
</feature>
<dbReference type="AlphaFoldDB" id="A0A9N9TEU4"/>
<keyword evidence="3 8" id="KW-0812">Transmembrane</keyword>
<gene>
    <name evidence="10" type="ORF">PHYEVI_LOCUS3137</name>
</gene>
<dbReference type="GO" id="GO:0005764">
    <property type="term" value="C:lysosome"/>
    <property type="evidence" value="ECO:0007669"/>
    <property type="project" value="TreeGrafter"/>
</dbReference>
<dbReference type="PANTHER" id="PTHR12185">
    <property type="entry name" value="SID1 TRANSMEMBRANE FAMILY MEMEBER"/>
    <property type="match status" value="1"/>
</dbReference>
<keyword evidence="5 8" id="KW-1133">Transmembrane helix</keyword>
<dbReference type="PANTHER" id="PTHR12185:SF14">
    <property type="entry name" value="CHOLESTEROL UPTAKE PROTEIN 1"/>
    <property type="match status" value="1"/>
</dbReference>
<evidence type="ECO:0000256" key="3">
    <source>
        <dbReference type="ARBA" id="ARBA00022692"/>
    </source>
</evidence>
<evidence type="ECO:0000313" key="11">
    <source>
        <dbReference type="Proteomes" id="UP001153712"/>
    </source>
</evidence>
<feature type="transmembrane region" description="Helical" evidence="8">
    <location>
        <begin position="614"/>
        <end position="636"/>
    </location>
</feature>
<evidence type="ECO:0000256" key="2">
    <source>
        <dbReference type="ARBA" id="ARBA00006618"/>
    </source>
</evidence>
<feature type="transmembrane region" description="Helical" evidence="8">
    <location>
        <begin position="305"/>
        <end position="329"/>
    </location>
</feature>
<organism evidence="10 11">
    <name type="scientific">Phyllotreta striolata</name>
    <name type="common">Striped flea beetle</name>
    <name type="synonym">Crioceris striolata</name>
    <dbReference type="NCBI Taxonomy" id="444603"/>
    <lineage>
        <taxon>Eukaryota</taxon>
        <taxon>Metazoa</taxon>
        <taxon>Ecdysozoa</taxon>
        <taxon>Arthropoda</taxon>
        <taxon>Hexapoda</taxon>
        <taxon>Insecta</taxon>
        <taxon>Pterygota</taxon>
        <taxon>Neoptera</taxon>
        <taxon>Endopterygota</taxon>
        <taxon>Coleoptera</taxon>
        <taxon>Polyphaga</taxon>
        <taxon>Cucujiformia</taxon>
        <taxon>Chrysomeloidea</taxon>
        <taxon>Chrysomelidae</taxon>
        <taxon>Galerucinae</taxon>
        <taxon>Alticini</taxon>
        <taxon>Phyllotreta</taxon>
    </lineage>
</organism>
<evidence type="ECO:0008006" key="12">
    <source>
        <dbReference type="Google" id="ProtNLM"/>
    </source>
</evidence>
<evidence type="ECO:0000256" key="4">
    <source>
        <dbReference type="ARBA" id="ARBA00022729"/>
    </source>
</evidence>
<feature type="transmembrane region" description="Helical" evidence="8">
    <location>
        <begin position="505"/>
        <end position="524"/>
    </location>
</feature>
<feature type="transmembrane region" description="Helical" evidence="8">
    <location>
        <begin position="440"/>
        <end position="458"/>
    </location>
</feature>
<evidence type="ECO:0000256" key="8">
    <source>
        <dbReference type="SAM" id="Phobius"/>
    </source>
</evidence>
<dbReference type="GO" id="GO:0005886">
    <property type="term" value="C:plasma membrane"/>
    <property type="evidence" value="ECO:0007669"/>
    <property type="project" value="TreeGrafter"/>
</dbReference>
<protein>
    <recommendedName>
        <fullName evidence="12">SID1 transmembrane family member 1</fullName>
    </recommendedName>
</protein>
<dbReference type="GO" id="GO:0003725">
    <property type="term" value="F:double-stranded RNA binding"/>
    <property type="evidence" value="ECO:0007669"/>
    <property type="project" value="TreeGrafter"/>
</dbReference>
<accession>A0A9N9TEU4</accession>
<dbReference type="OrthoDB" id="416618at2759"/>
<feature type="chain" id="PRO_5040428112" description="SID1 transmembrane family member 1" evidence="9">
    <location>
        <begin position="23"/>
        <end position="760"/>
    </location>
</feature>
<keyword evidence="4 9" id="KW-0732">Signal</keyword>
<dbReference type="InterPro" id="IPR025958">
    <property type="entry name" value="SID1_TM_fam"/>
</dbReference>
<keyword evidence="7" id="KW-0325">Glycoprotein</keyword>
<dbReference type="EMBL" id="OU900105">
    <property type="protein sequence ID" value="CAG9856719.1"/>
    <property type="molecule type" value="Genomic_DNA"/>
</dbReference>
<sequence length="760" mass="87114">MFSLETGMCLLWILQFYTQVYAQDIHIEQKIMRDISEKWFLVNSSHQYVLIYDNLTSINAFRVKTTSIDAERTKPILIVARQEKQVTAWSIPLLVESPLIASNQSEYSYHTASKTLCHDYMDDIISSPFSFGPLHLAQNFIISLSTSSSKSLRISVELKEEKNFFVELNKTYSLSVSPSESRYVFYKFDSNTSDTVVVEVESDDEKCLIVSVQDSKCPVFDLNKDIKYEGIYETINTKGAITLARRRYVGGFFLVFVAKPDNYECSQRNSYIPRLTRPVFHTTYRAINASNIKFKVRNGITAKNYAMAITITIAILLVVALLILFAALISHRYGTISKRGHEDVDVQENFMHVSKKNAPGILRTIDLNLSLLAGCPDVIKRRSYNYLWHTLSIAIFYSIPVVQLVFTYQRIVNKTGDEDMCYYNFLCAHPLLGFSDFNHIYSNLGYVIFGILFICVVVDRHRLIKIRKIRGIPVHYGLFHAMGVALIIEGLLSACYHICPSQTNYQFDTSFMYVMAVLSMVKLYQNRHPEINATAYTTFTILGLAIFMAMIGILNGDLVIWITFVICYSILVVILSFKIYFLNYVIIGLNEFRTTLTNGESISKAIMPIRKTRFLLLVLANVANYSMLVVGLLLYNSNFTDFGTFLLGLLMGNAIIHTVFYTSMKLVNHEKMCPEAICYGLLSIGVWVWSSIYFFDAATLWTVTPAESRQWNQDCVLFEFFDKHDVWHLLSAPALYFTFMYLMVLDDDIIDKKHMDIPVF</sequence>
<comment type="subcellular location">
    <subcellularLocation>
        <location evidence="1">Membrane</location>
        <topology evidence="1">Multi-pass membrane protein</topology>
    </subcellularLocation>
</comment>
<dbReference type="Proteomes" id="UP001153712">
    <property type="component" value="Chromosome 12"/>
</dbReference>
<evidence type="ECO:0000256" key="5">
    <source>
        <dbReference type="ARBA" id="ARBA00022989"/>
    </source>
</evidence>
<reference evidence="10" key="1">
    <citation type="submission" date="2022-01" db="EMBL/GenBank/DDBJ databases">
        <authorList>
            <person name="King R."/>
        </authorList>
    </citation>
    <scope>NUCLEOTIDE SEQUENCE</scope>
</reference>
<keyword evidence="6 8" id="KW-0472">Membrane</keyword>
<name>A0A9N9TEU4_PHYSR</name>
<feature type="transmembrane region" description="Helical" evidence="8">
    <location>
        <begin position="676"/>
        <end position="695"/>
    </location>
</feature>
<evidence type="ECO:0000256" key="9">
    <source>
        <dbReference type="SAM" id="SignalP"/>
    </source>
</evidence>
<feature type="signal peptide" evidence="9">
    <location>
        <begin position="1"/>
        <end position="22"/>
    </location>
</feature>
<dbReference type="Pfam" id="PF13965">
    <property type="entry name" value="SID-1_RNA_chan"/>
    <property type="match status" value="1"/>
</dbReference>
<feature type="transmembrane region" description="Helical" evidence="8">
    <location>
        <begin position="726"/>
        <end position="745"/>
    </location>
</feature>
<evidence type="ECO:0000256" key="6">
    <source>
        <dbReference type="ARBA" id="ARBA00023136"/>
    </source>
</evidence>
<comment type="similarity">
    <text evidence="2">Belongs to the SID1 family.</text>
</comment>